<dbReference type="KEGG" id="ruf:TH63_13600"/>
<feature type="region of interest" description="Disordered" evidence="1">
    <location>
        <begin position="1"/>
        <end position="22"/>
    </location>
</feature>
<accession>A0A0H4VRL3</accession>
<dbReference type="PATRIC" id="fig|1379910.4.peg.2954"/>
<evidence type="ECO:0000313" key="3">
    <source>
        <dbReference type="Proteomes" id="UP000036458"/>
    </source>
</evidence>
<dbReference type="STRING" id="1379910.TH63_13600"/>
<keyword evidence="3" id="KW-1185">Reference proteome</keyword>
<protein>
    <submittedName>
        <fullName evidence="2">Uncharacterized protein</fullName>
    </submittedName>
</protein>
<name>A0A0H4VRL3_9BACT</name>
<reference evidence="2 3" key="1">
    <citation type="submission" date="2015-01" db="EMBL/GenBank/DDBJ databases">
        <title>Rufibacter sp./DG31D/ whole genome sequencing.</title>
        <authorList>
            <person name="Kim M.K."/>
            <person name="Srinivasan S."/>
            <person name="Lee J.-J."/>
        </authorList>
    </citation>
    <scope>NUCLEOTIDE SEQUENCE [LARGE SCALE GENOMIC DNA]</scope>
    <source>
        <strain evidence="2 3">DG31D</strain>
    </source>
</reference>
<gene>
    <name evidence="2" type="ORF">TH63_13600</name>
</gene>
<proteinExistence type="predicted"/>
<dbReference type="EMBL" id="CP010777">
    <property type="protein sequence ID" value="AKQ46424.1"/>
    <property type="molecule type" value="Genomic_DNA"/>
</dbReference>
<evidence type="ECO:0000256" key="1">
    <source>
        <dbReference type="SAM" id="MobiDB-lite"/>
    </source>
</evidence>
<dbReference type="AlphaFoldDB" id="A0A0H4VRL3"/>
<dbReference type="Proteomes" id="UP000036458">
    <property type="component" value="Chromosome"/>
</dbReference>
<feature type="compositionally biased region" description="Basic residues" evidence="1">
    <location>
        <begin position="1"/>
        <end position="11"/>
    </location>
</feature>
<evidence type="ECO:0000313" key="2">
    <source>
        <dbReference type="EMBL" id="AKQ46424.1"/>
    </source>
</evidence>
<organism evidence="2 3">
    <name type="scientific">Rufibacter radiotolerans</name>
    <dbReference type="NCBI Taxonomy" id="1379910"/>
    <lineage>
        <taxon>Bacteria</taxon>
        <taxon>Pseudomonadati</taxon>
        <taxon>Bacteroidota</taxon>
        <taxon>Cytophagia</taxon>
        <taxon>Cytophagales</taxon>
        <taxon>Hymenobacteraceae</taxon>
        <taxon>Rufibacter</taxon>
    </lineage>
</organism>
<sequence length="94" mass="10436">MLHLGHAHATKGRGYADSTPPRPESWEKLLAFLAGCTWEKEYVNGTCDGIQWELKAKGPGIKLKSWGSNEYPPDFKVFLQLLNECIAGAGFRIS</sequence>